<feature type="compositionally biased region" description="Basic and acidic residues" evidence="1">
    <location>
        <begin position="857"/>
        <end position="891"/>
    </location>
</feature>
<comment type="caution">
    <text evidence="3">The sequence shown here is derived from an EMBL/GenBank/DDBJ whole genome shotgun (WGS) entry which is preliminary data.</text>
</comment>
<feature type="transmembrane region" description="Helical" evidence="2">
    <location>
        <begin position="676"/>
        <end position="693"/>
    </location>
</feature>
<feature type="transmembrane region" description="Helical" evidence="2">
    <location>
        <begin position="818"/>
        <end position="837"/>
    </location>
</feature>
<feature type="transmembrane region" description="Helical" evidence="2">
    <location>
        <begin position="786"/>
        <end position="806"/>
    </location>
</feature>
<keyword evidence="2" id="KW-0472">Membrane</keyword>
<accession>A0A9N9G268</accession>
<evidence type="ECO:0000313" key="3">
    <source>
        <dbReference type="EMBL" id="CAG8572251.1"/>
    </source>
</evidence>
<reference evidence="3" key="1">
    <citation type="submission" date="2021-06" db="EMBL/GenBank/DDBJ databases">
        <authorList>
            <person name="Kallberg Y."/>
            <person name="Tangrot J."/>
            <person name="Rosling A."/>
        </authorList>
    </citation>
    <scope>NUCLEOTIDE SEQUENCE</scope>
    <source>
        <strain evidence="3">AZ414A</strain>
    </source>
</reference>
<feature type="region of interest" description="Disordered" evidence="1">
    <location>
        <begin position="857"/>
        <end position="908"/>
    </location>
</feature>
<name>A0A9N9G268_9GLOM</name>
<keyword evidence="2" id="KW-1133">Transmembrane helix</keyword>
<proteinExistence type="predicted"/>
<dbReference type="Proteomes" id="UP000789706">
    <property type="component" value="Unassembled WGS sequence"/>
</dbReference>
<feature type="transmembrane region" description="Helical" evidence="2">
    <location>
        <begin position="646"/>
        <end position="664"/>
    </location>
</feature>
<dbReference type="AlphaFoldDB" id="A0A9N9G268"/>
<keyword evidence="2" id="KW-0812">Transmembrane</keyword>
<dbReference type="EMBL" id="CAJVPK010001126">
    <property type="protein sequence ID" value="CAG8572251.1"/>
    <property type="molecule type" value="Genomic_DNA"/>
</dbReference>
<sequence length="908" mass="103615">MIRSSLNLMVLLITWITIFFLTSLVSGLGIFTHNETNPFETEPWIWNYVKYLDGTVVIRIINLDPNKTQVIGEAWTRPVLSLRIIHSNGTVSEIDKDLEIPEFNWHITTSPNGDTLDRVNIYALQKGYLLITYFNAYDINTYEEGGRIINWNGTLYDKVNFPKTSIENGTWNPSVIVTNVDPKKEAYVVPNVDGGYSIIMGNYTDSSNFGNNNPLEIRAAVYALTKRYDDKQFSAPKMLYQLPLDNITISRIAAGISSTGIGQVCILTIRQNNVDYYVKLNFLSSGSITEIVPLNITVPELPKNVTTGWTIESIPYGGYVYYCRFLNEDNRTNVYGYYFNEIENNFMEWDFPEPSVFNVLIILPNNTMLISQLEDLNAWSFNTTDIPKFTDKDNDYSNFQVKSSNPSINANIPTSTDMSNITITYYEPVERSYGNISIYQIDKNGNNIIRQFVNGVNSFCSISDNGLTVTVKVIKSTFSNPNSQFYVKVDNDFVRSKAYRESLKGIYNIWKFNTSSNKETFADKVYGVLRLTKEGTEYYENLNPTGKNKFFTDLRLELSEIIPINNIKRLSSNGKSQVDTVSHQTLISLNIESSSEERSVASIVDDLNDMIVYKNMTSIGLKPTTKYLDGDYGFKPNQNLWDKYKWKFLGVILILAILVVLFLIAQKMESKGRNIAVLQLGLIIFDFVMDVLFVSKNGKVIKELYIPSVLFVTIPIGINAIWAFYIISDENKSKNFLNWFTQHEKAASIFTILSSADIETLRILYSNLAGFKFFQAPISTKGKNRIFWASCITIFIEDIPQVIIQLVYHFSVVTYDDIIPILALASSCLNLLTNFIGRLFQAINNCRHGTLEYENTQNREDFQKSDTERNFTSDKSISHSIDRDPSNRYDTNDSLDGFQEIMENNEHS</sequence>
<dbReference type="OrthoDB" id="2420894at2759"/>
<keyword evidence="4" id="KW-1185">Reference proteome</keyword>
<evidence type="ECO:0000256" key="1">
    <source>
        <dbReference type="SAM" id="MobiDB-lite"/>
    </source>
</evidence>
<gene>
    <name evidence="3" type="ORF">DEBURN_LOCUS8143</name>
</gene>
<protein>
    <submittedName>
        <fullName evidence="3">7568_t:CDS:1</fullName>
    </submittedName>
</protein>
<organism evidence="3 4">
    <name type="scientific">Diversispora eburnea</name>
    <dbReference type="NCBI Taxonomy" id="1213867"/>
    <lineage>
        <taxon>Eukaryota</taxon>
        <taxon>Fungi</taxon>
        <taxon>Fungi incertae sedis</taxon>
        <taxon>Mucoromycota</taxon>
        <taxon>Glomeromycotina</taxon>
        <taxon>Glomeromycetes</taxon>
        <taxon>Diversisporales</taxon>
        <taxon>Diversisporaceae</taxon>
        <taxon>Diversispora</taxon>
    </lineage>
</organism>
<feature type="transmembrane region" description="Helical" evidence="2">
    <location>
        <begin position="705"/>
        <end position="727"/>
    </location>
</feature>
<evidence type="ECO:0000256" key="2">
    <source>
        <dbReference type="SAM" id="Phobius"/>
    </source>
</evidence>
<evidence type="ECO:0000313" key="4">
    <source>
        <dbReference type="Proteomes" id="UP000789706"/>
    </source>
</evidence>